<sequence>MRVIVVSKQEAGQRLDRYLAKYMSKAAKSFFYKMLRKKNITLNGKKAAGMEKVQEGDEIKLFLSDETIDKFRGIEQTVNAPAINKTDANKTAVNKKEQSLAIVYEDDEVLVVNKASGMLSQKAKKEDRSLVEYITDYLMTRQQQQDSVFRPGICNRLDRNTTGLIVAGKTVESLQYLNRLFKERELHKYYLCIVKGCIAQKETIDGYLQKEEKSNKVTIQKAKKEGSVRILTAYEPLEYGRYQKEEYTLLKVDLITGKSHQIRAHLQSIGHPLIGDHKYGNRKDASFYQKEFGLQYQLLHAWKLCLGDAAYLPDRLHGKEWTAPLPEQFQTILKKMGMKVRN</sequence>
<keyword evidence="9" id="KW-1185">Reference proteome</keyword>
<comment type="caution">
    <text evidence="8">The sequence shown here is derived from an EMBL/GenBank/DDBJ whole genome shotgun (WGS) entry which is preliminary data.</text>
</comment>
<evidence type="ECO:0000256" key="2">
    <source>
        <dbReference type="ARBA" id="ARBA00010876"/>
    </source>
</evidence>
<dbReference type="PROSITE" id="PS50889">
    <property type="entry name" value="S4"/>
    <property type="match status" value="1"/>
</dbReference>
<dbReference type="InterPro" id="IPR036986">
    <property type="entry name" value="S4_RNA-bd_sf"/>
</dbReference>
<dbReference type="PANTHER" id="PTHR21600:SF83">
    <property type="entry name" value="PSEUDOURIDYLATE SYNTHASE RPUSD4, MITOCHONDRIAL"/>
    <property type="match status" value="1"/>
</dbReference>
<dbReference type="Pfam" id="PF00849">
    <property type="entry name" value="PseudoU_synth_2"/>
    <property type="match status" value="1"/>
</dbReference>
<dbReference type="SUPFAM" id="SSF55120">
    <property type="entry name" value="Pseudouridine synthase"/>
    <property type="match status" value="1"/>
</dbReference>
<accession>A0ABR7MRK7</accession>
<dbReference type="EMBL" id="JACRSW010000001">
    <property type="protein sequence ID" value="MBC8556269.1"/>
    <property type="molecule type" value="Genomic_DNA"/>
</dbReference>
<dbReference type="InterPro" id="IPR006224">
    <property type="entry name" value="PsdUridine_synth_RluA-like_CS"/>
</dbReference>
<protein>
    <recommendedName>
        <fullName evidence="4">RNA pseudouridylate synthase</fullName>
    </recommendedName>
    <alternativeName>
        <fullName evidence="5">RNA-uridine isomerase</fullName>
    </alternativeName>
</protein>
<evidence type="ECO:0000313" key="8">
    <source>
        <dbReference type="EMBL" id="MBC8556269.1"/>
    </source>
</evidence>
<name>A0ABR7MRK7_9FIRM</name>
<reference evidence="8 9" key="1">
    <citation type="submission" date="2020-08" db="EMBL/GenBank/DDBJ databases">
        <title>Genome public.</title>
        <authorList>
            <person name="Liu C."/>
            <person name="Sun Q."/>
        </authorList>
    </citation>
    <scope>NUCLEOTIDE SEQUENCE [LARGE SCALE GENOMIC DNA]</scope>
    <source>
        <strain evidence="8 9">BX3</strain>
    </source>
</reference>
<feature type="domain" description="Pseudouridine synthase RsuA/RluA-like" evidence="7">
    <location>
        <begin position="109"/>
        <end position="268"/>
    </location>
</feature>
<proteinExistence type="inferred from homology"/>
<organism evidence="8 9">
    <name type="scientific">Jutongia hominis</name>
    <dbReference type="NCBI Taxonomy" id="2763664"/>
    <lineage>
        <taxon>Bacteria</taxon>
        <taxon>Bacillati</taxon>
        <taxon>Bacillota</taxon>
        <taxon>Clostridia</taxon>
        <taxon>Lachnospirales</taxon>
        <taxon>Lachnospiraceae</taxon>
        <taxon>Jutongia</taxon>
    </lineage>
</organism>
<dbReference type="InterPro" id="IPR050188">
    <property type="entry name" value="RluA_PseudoU_synthase"/>
</dbReference>
<evidence type="ECO:0000256" key="4">
    <source>
        <dbReference type="ARBA" id="ARBA00031870"/>
    </source>
</evidence>
<comment type="catalytic activity">
    <reaction evidence="1">
        <text>a uridine in RNA = a pseudouridine in RNA</text>
        <dbReference type="Rhea" id="RHEA:48348"/>
        <dbReference type="Rhea" id="RHEA-COMP:12068"/>
        <dbReference type="Rhea" id="RHEA-COMP:12069"/>
        <dbReference type="ChEBI" id="CHEBI:65314"/>
        <dbReference type="ChEBI" id="CHEBI:65315"/>
    </reaction>
</comment>
<dbReference type="Gene3D" id="3.30.2350.10">
    <property type="entry name" value="Pseudouridine synthase"/>
    <property type="match status" value="1"/>
</dbReference>
<dbReference type="Proteomes" id="UP000637513">
    <property type="component" value="Unassembled WGS sequence"/>
</dbReference>
<dbReference type="InterPro" id="IPR020103">
    <property type="entry name" value="PsdUridine_synth_cat_dom_sf"/>
</dbReference>
<dbReference type="RefSeq" id="WP_249302278.1">
    <property type="nucleotide sequence ID" value="NZ_JACRSW010000001.1"/>
</dbReference>
<evidence type="ECO:0000259" key="7">
    <source>
        <dbReference type="Pfam" id="PF00849"/>
    </source>
</evidence>
<keyword evidence="3" id="KW-0413">Isomerase</keyword>
<keyword evidence="6" id="KW-0694">RNA-binding</keyword>
<evidence type="ECO:0000256" key="3">
    <source>
        <dbReference type="ARBA" id="ARBA00023235"/>
    </source>
</evidence>
<evidence type="ECO:0000256" key="1">
    <source>
        <dbReference type="ARBA" id="ARBA00000073"/>
    </source>
</evidence>
<comment type="similarity">
    <text evidence="2">Belongs to the pseudouridine synthase RluA family.</text>
</comment>
<dbReference type="CDD" id="cd02869">
    <property type="entry name" value="PseudoU_synth_RluA_like"/>
    <property type="match status" value="1"/>
</dbReference>
<evidence type="ECO:0000256" key="6">
    <source>
        <dbReference type="PROSITE-ProRule" id="PRU00182"/>
    </source>
</evidence>
<dbReference type="PANTHER" id="PTHR21600">
    <property type="entry name" value="MITOCHONDRIAL RNA PSEUDOURIDINE SYNTHASE"/>
    <property type="match status" value="1"/>
</dbReference>
<evidence type="ECO:0000256" key="5">
    <source>
        <dbReference type="ARBA" id="ARBA00033164"/>
    </source>
</evidence>
<gene>
    <name evidence="8" type="ORF">H8700_00835</name>
</gene>
<dbReference type="Gene3D" id="3.10.290.10">
    <property type="entry name" value="RNA-binding S4 domain"/>
    <property type="match status" value="1"/>
</dbReference>
<dbReference type="InterPro" id="IPR006145">
    <property type="entry name" value="PsdUridine_synth_RsuA/RluA"/>
</dbReference>
<dbReference type="PROSITE" id="PS01129">
    <property type="entry name" value="PSI_RLU"/>
    <property type="match status" value="1"/>
</dbReference>
<evidence type="ECO:0000313" key="9">
    <source>
        <dbReference type="Proteomes" id="UP000637513"/>
    </source>
</evidence>